<name>A0A5C5W9Q0_9PLAN</name>
<reference evidence="2 3" key="1">
    <citation type="submission" date="2019-02" db="EMBL/GenBank/DDBJ databases">
        <title>Deep-cultivation of Planctomycetes and their phenomic and genomic characterization uncovers novel biology.</title>
        <authorList>
            <person name="Wiegand S."/>
            <person name="Jogler M."/>
            <person name="Boedeker C."/>
            <person name="Pinto D."/>
            <person name="Vollmers J."/>
            <person name="Rivas-Marin E."/>
            <person name="Kohn T."/>
            <person name="Peeters S.H."/>
            <person name="Heuer A."/>
            <person name="Rast P."/>
            <person name="Oberbeckmann S."/>
            <person name="Bunk B."/>
            <person name="Jeske O."/>
            <person name="Meyerdierks A."/>
            <person name="Storesund J.E."/>
            <person name="Kallscheuer N."/>
            <person name="Luecker S."/>
            <person name="Lage O.M."/>
            <person name="Pohl T."/>
            <person name="Merkel B.J."/>
            <person name="Hornburger P."/>
            <person name="Mueller R.-W."/>
            <person name="Bruemmer F."/>
            <person name="Labrenz M."/>
            <person name="Spormann A.M."/>
            <person name="Op Den Camp H."/>
            <person name="Overmann J."/>
            <person name="Amann R."/>
            <person name="Jetten M.S.M."/>
            <person name="Mascher T."/>
            <person name="Medema M.H."/>
            <person name="Devos D.P."/>
            <person name="Kaster A.-K."/>
            <person name="Ovreas L."/>
            <person name="Rohde M."/>
            <person name="Galperin M.Y."/>
            <person name="Jogler C."/>
        </authorList>
    </citation>
    <scope>NUCLEOTIDE SEQUENCE [LARGE SCALE GENOMIC DNA]</scope>
    <source>
        <strain evidence="2 3">KOR42</strain>
    </source>
</reference>
<feature type="compositionally biased region" description="Basic and acidic residues" evidence="1">
    <location>
        <begin position="19"/>
        <end position="31"/>
    </location>
</feature>
<comment type="caution">
    <text evidence="2">The sequence shown here is derived from an EMBL/GenBank/DDBJ whole genome shotgun (WGS) entry which is preliminary data.</text>
</comment>
<dbReference type="OrthoDB" id="9152384at2"/>
<accession>A0A5C5W9Q0</accession>
<gene>
    <name evidence="2" type="ORF">KOR42_42810</name>
</gene>
<dbReference type="Proteomes" id="UP000317243">
    <property type="component" value="Unassembled WGS sequence"/>
</dbReference>
<evidence type="ECO:0000313" key="2">
    <source>
        <dbReference type="EMBL" id="TWT47013.1"/>
    </source>
</evidence>
<feature type="region of interest" description="Disordered" evidence="1">
    <location>
        <begin position="19"/>
        <end position="41"/>
    </location>
</feature>
<proteinExistence type="predicted"/>
<dbReference type="EMBL" id="SIHI01000026">
    <property type="protein sequence ID" value="TWT47013.1"/>
    <property type="molecule type" value="Genomic_DNA"/>
</dbReference>
<protein>
    <submittedName>
        <fullName evidence="2">Uncharacterized protein</fullName>
    </submittedName>
</protein>
<keyword evidence="3" id="KW-1185">Reference proteome</keyword>
<organism evidence="2 3">
    <name type="scientific">Thalassoglobus neptunius</name>
    <dbReference type="NCBI Taxonomy" id="1938619"/>
    <lineage>
        <taxon>Bacteria</taxon>
        <taxon>Pseudomonadati</taxon>
        <taxon>Planctomycetota</taxon>
        <taxon>Planctomycetia</taxon>
        <taxon>Planctomycetales</taxon>
        <taxon>Planctomycetaceae</taxon>
        <taxon>Thalassoglobus</taxon>
    </lineage>
</organism>
<sequence length="175" mass="19697">MSYQKTYTYQEVHDLLCESEGRPSPKSKQDGHAIGLHADGREDITHRNKTVLILAETIEQSRRMDPKNGVRIENKWAPGVDSRFTSRADMVKALYQAINSGAGQSLLQQFDVNKSQKEAKKVIPLAKPIPRIERFTKSTGAIERGLFAHAVFLYILRLGSGVHLQTFYPSDVRTS</sequence>
<evidence type="ECO:0000256" key="1">
    <source>
        <dbReference type="SAM" id="MobiDB-lite"/>
    </source>
</evidence>
<evidence type="ECO:0000313" key="3">
    <source>
        <dbReference type="Proteomes" id="UP000317243"/>
    </source>
</evidence>
<dbReference type="AlphaFoldDB" id="A0A5C5W9Q0"/>
<dbReference type="RefSeq" id="WP_146511659.1">
    <property type="nucleotide sequence ID" value="NZ_SIHI01000026.1"/>
</dbReference>